<dbReference type="Proteomes" id="UP000011205">
    <property type="component" value="Unassembled WGS sequence"/>
</dbReference>
<feature type="compositionally biased region" description="Basic residues" evidence="1">
    <location>
        <begin position="190"/>
        <end position="199"/>
    </location>
</feature>
<dbReference type="PANTHER" id="PTHR35525">
    <property type="entry name" value="BLL6575 PROTEIN"/>
    <property type="match status" value="1"/>
</dbReference>
<dbReference type="SUPFAM" id="SSF160904">
    <property type="entry name" value="Jann2411-like"/>
    <property type="match status" value="1"/>
</dbReference>
<dbReference type="InterPro" id="IPR010852">
    <property type="entry name" value="ABATE"/>
</dbReference>
<reference evidence="3 4" key="1">
    <citation type="journal article" date="2013" name="Genome Announc.">
        <title>Draft Genome Sequence of Streptomyces viridochromogenes Strain Tu57, Producer of Avilamycin.</title>
        <authorList>
            <person name="Gruning B.A."/>
            <person name="Erxleben A."/>
            <person name="Hahnlein A."/>
            <person name="Gunther S."/>
        </authorList>
    </citation>
    <scope>NUCLEOTIDE SEQUENCE [LARGE SCALE GENOMIC DNA]</scope>
    <source>
        <strain evidence="3 4">Tue57</strain>
    </source>
</reference>
<evidence type="ECO:0000259" key="2">
    <source>
        <dbReference type="Pfam" id="PF11706"/>
    </source>
</evidence>
<protein>
    <recommendedName>
        <fullName evidence="2">Zinc finger CGNR domain-containing protein</fullName>
    </recommendedName>
</protein>
<dbReference type="Pfam" id="PF11706">
    <property type="entry name" value="zf-CGNR"/>
    <property type="match status" value="1"/>
</dbReference>
<dbReference type="EMBL" id="AMLP01000113">
    <property type="protein sequence ID" value="ELS55468.1"/>
    <property type="molecule type" value="Genomic_DNA"/>
</dbReference>
<proteinExistence type="predicted"/>
<evidence type="ECO:0000256" key="1">
    <source>
        <dbReference type="SAM" id="MobiDB-lite"/>
    </source>
</evidence>
<dbReference type="InterPro" id="IPR021005">
    <property type="entry name" value="Znf_CGNR"/>
</dbReference>
<dbReference type="AlphaFoldDB" id="L8PHD6"/>
<dbReference type="Pfam" id="PF07336">
    <property type="entry name" value="ABATE"/>
    <property type="match status" value="1"/>
</dbReference>
<sequence length="232" mass="24595">MESPDGSPGLTLISYEGKPYRFDPGALCLELLTTGGPGAFARHEVLHAPADLAAWAARSRLPDGLEPTVSEEELAEARAFRDALFLLTADRAHGRPLRRDHLDVINAAAARPPLVARIAPDGTRAWAPGATAAQLLSTVARDAIDLFTGPYADRIRECGAHDCHLLFVDTSRPGRRRWCAMEHCGNREKVRTHRARARKSASAPSAPSAPSGPADPAALADPVGPSGPAQPG</sequence>
<evidence type="ECO:0000313" key="4">
    <source>
        <dbReference type="Proteomes" id="UP000011205"/>
    </source>
</evidence>
<dbReference type="Gene3D" id="1.10.3300.10">
    <property type="entry name" value="Jann2411-like domain"/>
    <property type="match status" value="1"/>
</dbReference>
<dbReference type="PATRIC" id="fig|1160705.3.peg.3532"/>
<feature type="domain" description="Zinc finger CGNR" evidence="2">
    <location>
        <begin position="154"/>
        <end position="196"/>
    </location>
</feature>
<comment type="caution">
    <text evidence="3">The sequence shown here is derived from an EMBL/GenBank/DDBJ whole genome shotgun (WGS) entry which is preliminary data.</text>
</comment>
<accession>L8PHD6</accession>
<gene>
    <name evidence="3" type="ORF">STVIR_3563</name>
</gene>
<name>L8PHD6_STRVR</name>
<dbReference type="InterPro" id="IPR023286">
    <property type="entry name" value="ABATE_dom_sf"/>
</dbReference>
<feature type="compositionally biased region" description="Low complexity" evidence="1">
    <location>
        <begin position="200"/>
        <end position="220"/>
    </location>
</feature>
<organism evidence="3 4">
    <name type="scientific">Streptomyces viridochromogenes Tue57</name>
    <dbReference type="NCBI Taxonomy" id="1160705"/>
    <lineage>
        <taxon>Bacteria</taxon>
        <taxon>Bacillati</taxon>
        <taxon>Actinomycetota</taxon>
        <taxon>Actinomycetes</taxon>
        <taxon>Kitasatosporales</taxon>
        <taxon>Streptomycetaceae</taxon>
        <taxon>Streptomyces</taxon>
    </lineage>
</organism>
<feature type="region of interest" description="Disordered" evidence="1">
    <location>
        <begin position="189"/>
        <end position="232"/>
    </location>
</feature>
<evidence type="ECO:0000313" key="3">
    <source>
        <dbReference type="EMBL" id="ELS55468.1"/>
    </source>
</evidence>
<dbReference type="PANTHER" id="PTHR35525:SF3">
    <property type="entry name" value="BLL6575 PROTEIN"/>
    <property type="match status" value="1"/>
</dbReference>